<protein>
    <submittedName>
        <fullName evidence="2">Uncharacterized protein</fullName>
    </submittedName>
</protein>
<name>A0A225CZZ3_9BACT</name>
<dbReference type="Proteomes" id="UP000214646">
    <property type="component" value="Unassembled WGS sequence"/>
</dbReference>
<gene>
    <name evidence="2" type="ORF">FRUB_09772</name>
</gene>
<evidence type="ECO:0000313" key="3">
    <source>
        <dbReference type="Proteomes" id="UP000214646"/>
    </source>
</evidence>
<comment type="caution">
    <text evidence="2">The sequence shown here is derived from an EMBL/GenBank/DDBJ whole genome shotgun (WGS) entry which is preliminary data.</text>
</comment>
<reference evidence="3" key="1">
    <citation type="submission" date="2017-06" db="EMBL/GenBank/DDBJ databases">
        <title>Genome analysis of Fimbriiglobus ruber SP5, the first member of the order Planctomycetales with confirmed chitinolytic capability.</title>
        <authorList>
            <person name="Ravin N.V."/>
            <person name="Rakitin A.L."/>
            <person name="Ivanova A.A."/>
            <person name="Beletsky A.V."/>
            <person name="Kulichevskaya I.S."/>
            <person name="Mardanov A.V."/>
            <person name="Dedysh S.N."/>
        </authorList>
    </citation>
    <scope>NUCLEOTIDE SEQUENCE [LARGE SCALE GENOMIC DNA]</scope>
    <source>
        <strain evidence="3">SP5</strain>
    </source>
</reference>
<proteinExistence type="predicted"/>
<organism evidence="2 3">
    <name type="scientific">Fimbriiglobus ruber</name>
    <dbReference type="NCBI Taxonomy" id="1908690"/>
    <lineage>
        <taxon>Bacteria</taxon>
        <taxon>Pseudomonadati</taxon>
        <taxon>Planctomycetota</taxon>
        <taxon>Planctomycetia</taxon>
        <taxon>Gemmatales</taxon>
        <taxon>Gemmataceae</taxon>
        <taxon>Fimbriiglobus</taxon>
    </lineage>
</organism>
<keyword evidence="3" id="KW-1185">Reference proteome</keyword>
<keyword evidence="1" id="KW-1133">Transmembrane helix</keyword>
<evidence type="ECO:0000256" key="1">
    <source>
        <dbReference type="SAM" id="Phobius"/>
    </source>
</evidence>
<feature type="transmembrane region" description="Helical" evidence="1">
    <location>
        <begin position="31"/>
        <end position="49"/>
    </location>
</feature>
<dbReference type="EMBL" id="NIDE01000019">
    <property type="protein sequence ID" value="OWK34930.1"/>
    <property type="molecule type" value="Genomic_DNA"/>
</dbReference>
<keyword evidence="1" id="KW-0812">Transmembrane</keyword>
<sequence>MSTICFIIVMLVLYLLWCAMSKIVKFVISNPASIGAVDGGATAIVLNILKRLM</sequence>
<dbReference type="RefSeq" id="WP_161968060.1">
    <property type="nucleotide sequence ID" value="NZ_NIDE01000019.1"/>
</dbReference>
<dbReference type="AlphaFoldDB" id="A0A225CZZ3"/>
<keyword evidence="1" id="KW-0472">Membrane</keyword>
<accession>A0A225CZZ3</accession>
<evidence type="ECO:0000313" key="2">
    <source>
        <dbReference type="EMBL" id="OWK34930.1"/>
    </source>
</evidence>